<keyword evidence="3" id="KW-1185">Reference proteome</keyword>
<dbReference type="KEGG" id="pabs:JIR001_23330"/>
<evidence type="ECO:0000313" key="2">
    <source>
        <dbReference type="EMBL" id="BCU82550.1"/>
    </source>
</evidence>
<dbReference type="AlphaFoldDB" id="A0A8D5UG11"/>
<sequence length="49" mass="5147">MVEIVRANGNNPRGTSPTTTTLSTCTFSDDASLSPSDPNRDKLGASLYS</sequence>
<reference evidence="2" key="2">
    <citation type="journal article" date="2021" name="Microbiol. Resour. Announc.">
        <title>Complete Genome Sequence of Polycladomyces abyssicola JIR-001T, Isolated from Hemipelagic Sediment in Deep Seawater.</title>
        <authorList>
            <person name="Tsubouchi T."/>
            <person name="Kaneko Y."/>
        </authorList>
    </citation>
    <scope>NUCLEOTIDE SEQUENCE</scope>
    <source>
        <strain evidence="2">JIR-001</strain>
    </source>
</reference>
<organism evidence="2 3">
    <name type="scientific">Polycladomyces abyssicola</name>
    <dbReference type="NCBI Taxonomy" id="1125966"/>
    <lineage>
        <taxon>Bacteria</taxon>
        <taxon>Bacillati</taxon>
        <taxon>Bacillota</taxon>
        <taxon>Bacilli</taxon>
        <taxon>Bacillales</taxon>
        <taxon>Thermoactinomycetaceae</taxon>
        <taxon>Polycladomyces</taxon>
    </lineage>
</organism>
<accession>A0A8D5UG11</accession>
<gene>
    <name evidence="2" type="ORF">JIR001_23330</name>
</gene>
<evidence type="ECO:0000313" key="3">
    <source>
        <dbReference type="Proteomes" id="UP000677436"/>
    </source>
</evidence>
<protein>
    <submittedName>
        <fullName evidence="2">Uncharacterized protein</fullName>
    </submittedName>
</protein>
<proteinExistence type="predicted"/>
<feature type="compositionally biased region" description="Low complexity" evidence="1">
    <location>
        <begin position="15"/>
        <end position="28"/>
    </location>
</feature>
<reference evidence="2" key="1">
    <citation type="journal article" date="2013" name="Int. J. Syst. Evol. Microbiol.">
        <title>Polycladomyces abyssicola gen. nov., sp. nov., a thermophilic filamentous bacterium isolated from hemipelagic sediment.</title>
        <authorList>
            <person name="Tsubouchi T."/>
            <person name="Shimane Y."/>
            <person name="Mori K."/>
            <person name="Usui K."/>
            <person name="Hiraki T."/>
            <person name="Tame A."/>
            <person name="Uematsu K."/>
            <person name="Maruyama T."/>
            <person name="Hatada Y."/>
        </authorList>
    </citation>
    <scope>NUCLEOTIDE SEQUENCE</scope>
    <source>
        <strain evidence="2">JIR-001</strain>
    </source>
</reference>
<dbReference type="Proteomes" id="UP000677436">
    <property type="component" value="Chromosome"/>
</dbReference>
<name>A0A8D5UG11_9BACL</name>
<feature type="region of interest" description="Disordered" evidence="1">
    <location>
        <begin position="1"/>
        <end position="49"/>
    </location>
</feature>
<dbReference type="EMBL" id="AP024601">
    <property type="protein sequence ID" value="BCU82550.1"/>
    <property type="molecule type" value="Genomic_DNA"/>
</dbReference>
<evidence type="ECO:0000256" key="1">
    <source>
        <dbReference type="SAM" id="MobiDB-lite"/>
    </source>
</evidence>